<evidence type="ECO:0000256" key="1">
    <source>
        <dbReference type="SAM" id="Phobius"/>
    </source>
</evidence>
<dbReference type="RefSeq" id="WP_348027758.1">
    <property type="nucleotide sequence ID" value="NZ_CP129113.1"/>
</dbReference>
<keyword evidence="3" id="KW-1185">Reference proteome</keyword>
<gene>
    <name evidence="2" type="ORF">QR721_13210</name>
</gene>
<evidence type="ECO:0008006" key="4">
    <source>
        <dbReference type="Google" id="ProtNLM"/>
    </source>
</evidence>
<evidence type="ECO:0000313" key="2">
    <source>
        <dbReference type="EMBL" id="WLV24582.1"/>
    </source>
</evidence>
<organism evidence="2 3">
    <name type="scientific">Aciduricibacillus chroicocephali</name>
    <dbReference type="NCBI Taxonomy" id="3054939"/>
    <lineage>
        <taxon>Bacteria</taxon>
        <taxon>Bacillati</taxon>
        <taxon>Bacillota</taxon>
        <taxon>Bacilli</taxon>
        <taxon>Bacillales</taxon>
        <taxon>Bacillaceae</taxon>
        <taxon>Aciduricibacillus</taxon>
    </lineage>
</organism>
<dbReference type="Proteomes" id="UP001180087">
    <property type="component" value="Chromosome"/>
</dbReference>
<sequence>MKQKFSIVFCLAYSLFMAYLALQFSQAEDQVKSMLVAGSGVVLGLIPAILVKWTRTPFSSLMNISYIAFLFSSQYLGTIRHWYGLGWWDTFIHFISGLMLAFIAKATFEHFFRSLEKMTVPIAKFLFILSFSALGAVLWEIYEFSGDQFFATTMQGGGNFDTMTDMIAGVIGGLIVASYAGIRARVSSDNSHRN</sequence>
<feature type="transmembrane region" description="Helical" evidence="1">
    <location>
        <begin position="82"/>
        <end position="104"/>
    </location>
</feature>
<feature type="transmembrane region" description="Helical" evidence="1">
    <location>
        <begin position="58"/>
        <end position="76"/>
    </location>
</feature>
<reference evidence="2" key="1">
    <citation type="submission" date="2023-06" db="EMBL/GenBank/DDBJ databases">
        <title>A Treasure from Seagulls: Isolation and Description of Aciduricobacillus qingdaonensis gen. nov., sp. nov., a Rare Obligately Uric Acid-utilizing Member in the Family Bacillaceae.</title>
        <authorList>
            <person name="Liu W."/>
            <person name="Wang B."/>
        </authorList>
    </citation>
    <scope>NUCLEOTIDE SEQUENCE</scope>
    <source>
        <strain evidence="2">44XB</strain>
    </source>
</reference>
<dbReference type="Pfam" id="PF09997">
    <property type="entry name" value="DUF2238"/>
    <property type="match status" value="1"/>
</dbReference>
<feature type="transmembrane region" description="Helical" evidence="1">
    <location>
        <begin position="33"/>
        <end position="51"/>
    </location>
</feature>
<proteinExistence type="predicted"/>
<dbReference type="EMBL" id="CP129113">
    <property type="protein sequence ID" value="WLV24582.1"/>
    <property type="molecule type" value="Genomic_DNA"/>
</dbReference>
<keyword evidence="1" id="KW-0812">Transmembrane</keyword>
<protein>
    <recommendedName>
        <fullName evidence="4">Membrane-spanning protein</fullName>
    </recommendedName>
</protein>
<dbReference type="InterPro" id="IPR014509">
    <property type="entry name" value="YjdF-like"/>
</dbReference>
<feature type="transmembrane region" description="Helical" evidence="1">
    <location>
        <begin position="125"/>
        <end position="142"/>
    </location>
</feature>
<feature type="transmembrane region" description="Helical" evidence="1">
    <location>
        <begin position="162"/>
        <end position="182"/>
    </location>
</feature>
<keyword evidence="1" id="KW-1133">Transmembrane helix</keyword>
<keyword evidence="1" id="KW-0472">Membrane</keyword>
<accession>A0ABY9KV04</accession>
<name>A0ABY9KV04_9BACI</name>
<evidence type="ECO:0000313" key="3">
    <source>
        <dbReference type="Proteomes" id="UP001180087"/>
    </source>
</evidence>